<dbReference type="OrthoDB" id="5171895at2"/>
<accession>S2W1A4</accession>
<name>S2W1A4_9ACTN</name>
<evidence type="ECO:0000256" key="1">
    <source>
        <dbReference type="SAM" id="MobiDB-lite"/>
    </source>
</evidence>
<keyword evidence="3" id="KW-1185">Reference proteome</keyword>
<reference evidence="2 3" key="1">
    <citation type="submission" date="2013-04" db="EMBL/GenBank/DDBJ databases">
        <title>The Genome Sequence of Propionimicrobium lymphophilum ACS-093-V-SCH5.</title>
        <authorList>
            <consortium name="The Broad Institute Genomics Platform"/>
            <person name="Earl A."/>
            <person name="Ward D."/>
            <person name="Feldgarden M."/>
            <person name="Gevers D."/>
            <person name="Saerens B."/>
            <person name="Vaneechoutte M."/>
            <person name="Walker B."/>
            <person name="Young S."/>
            <person name="Zeng Q."/>
            <person name="Gargeya S."/>
            <person name="Fitzgerald M."/>
            <person name="Haas B."/>
            <person name="Abouelleil A."/>
            <person name="Allen A.W."/>
            <person name="Alvarado L."/>
            <person name="Arachchi H.M."/>
            <person name="Berlin A.M."/>
            <person name="Chapman S.B."/>
            <person name="Gainer-Dewar J."/>
            <person name="Goldberg J."/>
            <person name="Griggs A."/>
            <person name="Gujja S."/>
            <person name="Hansen M."/>
            <person name="Howarth C."/>
            <person name="Imamovic A."/>
            <person name="Ireland A."/>
            <person name="Larimer J."/>
            <person name="McCowan C."/>
            <person name="Murphy C."/>
            <person name="Pearson M."/>
            <person name="Poon T.W."/>
            <person name="Priest M."/>
            <person name="Roberts A."/>
            <person name="Saif S."/>
            <person name="Shea T."/>
            <person name="Sisk P."/>
            <person name="Sykes S."/>
            <person name="Wortman J."/>
            <person name="Nusbaum C."/>
            <person name="Birren B."/>
        </authorList>
    </citation>
    <scope>NUCLEOTIDE SEQUENCE [LARGE SCALE GENOMIC DNA]</scope>
    <source>
        <strain evidence="2 3">ACS-093-V-SCH5</strain>
    </source>
</reference>
<organism evidence="2 3">
    <name type="scientific">Propionimicrobium lymphophilum ACS-093-V-SCH5</name>
    <dbReference type="NCBI Taxonomy" id="883161"/>
    <lineage>
        <taxon>Bacteria</taxon>
        <taxon>Bacillati</taxon>
        <taxon>Actinomycetota</taxon>
        <taxon>Actinomycetes</taxon>
        <taxon>Propionibacteriales</taxon>
        <taxon>Propionibacteriaceae</taxon>
        <taxon>Propionimicrobium</taxon>
    </lineage>
</organism>
<feature type="compositionally biased region" description="Low complexity" evidence="1">
    <location>
        <begin position="263"/>
        <end position="275"/>
    </location>
</feature>
<evidence type="ECO:0000313" key="3">
    <source>
        <dbReference type="Proteomes" id="UP000014417"/>
    </source>
</evidence>
<sequence length="290" mass="31542">MSKTKDLSIAATSIVVLAALVATVASFFAGRGDARPEKPAQGCQVSVEDHSAYLDYDQAQNAAIIVGESIRRGLPARAATIALTTAMQESMLRNLDYGDLDSIGLFQQRPSQGWGTQEQIMDPWYSAGAFYDHLVTVPDWQNGDINDVAQEVQRSNHPNEYRKHEPDARAWASALAGFSPAAISCVDQQENPADPTKLTDFFTRVWADALLVAQDGSTITVQAGSKSTTWAVAQLSQMLGQQAGLVAASTNDHHWTMSPDSYQQWQSSETPSPEESSWRATLLLRPAEAN</sequence>
<feature type="region of interest" description="Disordered" evidence="1">
    <location>
        <begin position="257"/>
        <end position="290"/>
    </location>
</feature>
<dbReference type="PATRIC" id="fig|883161.3.peg.1690"/>
<dbReference type="EMBL" id="AGZR01000009">
    <property type="protein sequence ID" value="EPD32140.1"/>
    <property type="molecule type" value="Genomic_DNA"/>
</dbReference>
<proteinExistence type="predicted"/>
<evidence type="ECO:0000313" key="2">
    <source>
        <dbReference type="EMBL" id="EPD32140.1"/>
    </source>
</evidence>
<protein>
    <submittedName>
        <fullName evidence="2">Uncharacterized protein</fullName>
    </submittedName>
</protein>
<dbReference type="RefSeq" id="WP_016456515.1">
    <property type="nucleotide sequence ID" value="NZ_KE150269.1"/>
</dbReference>
<dbReference type="HOGENOM" id="CLU_068874_0_0_11"/>
<dbReference type="STRING" id="883161.HMPREF9306_01704"/>
<dbReference type="AlphaFoldDB" id="S2W1A4"/>
<comment type="caution">
    <text evidence="2">The sequence shown here is derived from an EMBL/GenBank/DDBJ whole genome shotgun (WGS) entry which is preliminary data.</text>
</comment>
<dbReference type="Proteomes" id="UP000014417">
    <property type="component" value="Unassembled WGS sequence"/>
</dbReference>
<gene>
    <name evidence="2" type="ORF">HMPREF9306_01704</name>
</gene>